<proteinExistence type="predicted"/>
<protein>
    <submittedName>
        <fullName evidence="1">Uncharacterized protein</fullName>
    </submittedName>
</protein>
<name>A0ABV5WJI5_9BACI</name>
<dbReference type="Proteomes" id="UP001589609">
    <property type="component" value="Unassembled WGS sequence"/>
</dbReference>
<comment type="caution">
    <text evidence="1">The sequence shown here is derived from an EMBL/GenBank/DDBJ whole genome shotgun (WGS) entry which is preliminary data.</text>
</comment>
<sequence length="64" mass="7485">MRMYDPWSGFYEADAGLQGVRHVMNFVGYDDHTTPENEGVISFSDFFDYNILYVQVLIVTGWRN</sequence>
<dbReference type="EMBL" id="JBHMAF010000167">
    <property type="protein sequence ID" value="MFB9760757.1"/>
    <property type="molecule type" value="Genomic_DNA"/>
</dbReference>
<evidence type="ECO:0000313" key="1">
    <source>
        <dbReference type="EMBL" id="MFB9760757.1"/>
    </source>
</evidence>
<keyword evidence="2" id="KW-1185">Reference proteome</keyword>
<organism evidence="1 2">
    <name type="scientific">Ectobacillus funiculus</name>
    <dbReference type="NCBI Taxonomy" id="137993"/>
    <lineage>
        <taxon>Bacteria</taxon>
        <taxon>Bacillati</taxon>
        <taxon>Bacillota</taxon>
        <taxon>Bacilli</taxon>
        <taxon>Bacillales</taxon>
        <taxon>Bacillaceae</taxon>
        <taxon>Ectobacillus</taxon>
    </lineage>
</organism>
<evidence type="ECO:0000313" key="2">
    <source>
        <dbReference type="Proteomes" id="UP001589609"/>
    </source>
</evidence>
<gene>
    <name evidence="1" type="ORF">ACFFMS_20965</name>
</gene>
<reference evidence="1 2" key="1">
    <citation type="submission" date="2024-09" db="EMBL/GenBank/DDBJ databases">
        <authorList>
            <person name="Sun Q."/>
            <person name="Mori K."/>
        </authorList>
    </citation>
    <scope>NUCLEOTIDE SEQUENCE [LARGE SCALE GENOMIC DNA]</scope>
    <source>
        <strain evidence="1 2">JCM 11201</strain>
    </source>
</reference>
<dbReference type="Gene3D" id="3.20.20.80">
    <property type="entry name" value="Glycosidases"/>
    <property type="match status" value="1"/>
</dbReference>
<accession>A0ABV5WJI5</accession>